<sequence length="168" mass="17635">MAFPTSPSTNQIYSEGGKSWLFDGTSWLNYAPALQSHAIVAGSVVGGSASNSNAQIYVTQLTNETGLIVPLTDGATITPNFMQGENFSVTLGGNRTLANPKSNVVGQSGVIKIAQDATGSRTLAYGSYWKFSGGTVPTLTTTASAVDILVYYVESETRITAKLITDVK</sequence>
<organism evidence="1">
    <name type="scientific">uncultured Caudovirales phage</name>
    <dbReference type="NCBI Taxonomy" id="2100421"/>
    <lineage>
        <taxon>Viruses</taxon>
        <taxon>Duplodnaviria</taxon>
        <taxon>Heunggongvirae</taxon>
        <taxon>Uroviricota</taxon>
        <taxon>Caudoviricetes</taxon>
        <taxon>Peduoviridae</taxon>
        <taxon>Maltschvirus</taxon>
        <taxon>Maltschvirus maltsch</taxon>
    </lineage>
</organism>
<name>A0A6J5KZP4_9CAUD</name>
<dbReference type="EMBL" id="LR796197">
    <property type="protein sequence ID" value="CAB4126403.1"/>
    <property type="molecule type" value="Genomic_DNA"/>
</dbReference>
<protein>
    <submittedName>
        <fullName evidence="1">Uncharacterized protein</fullName>
    </submittedName>
</protein>
<gene>
    <name evidence="1" type="ORF">UFOVP89_42</name>
</gene>
<evidence type="ECO:0000313" key="1">
    <source>
        <dbReference type="EMBL" id="CAB4126403.1"/>
    </source>
</evidence>
<reference evidence="1" key="1">
    <citation type="submission" date="2020-04" db="EMBL/GenBank/DDBJ databases">
        <authorList>
            <person name="Chiriac C."/>
            <person name="Salcher M."/>
            <person name="Ghai R."/>
            <person name="Kavagutti S V."/>
        </authorList>
    </citation>
    <scope>NUCLEOTIDE SEQUENCE</scope>
</reference>
<proteinExistence type="predicted"/>
<accession>A0A6J5KZP4</accession>